<dbReference type="AlphaFoldDB" id="A0A1H1MF17"/>
<gene>
    <name evidence="2" type="ORF">SAMN05216490_0066</name>
</gene>
<dbReference type="RefSeq" id="WP_091367615.1">
    <property type="nucleotide sequence ID" value="NZ_LT629740.1"/>
</dbReference>
<keyword evidence="3" id="KW-1185">Reference proteome</keyword>
<dbReference type="Pfam" id="PF01553">
    <property type="entry name" value="Acyltransferase"/>
    <property type="match status" value="1"/>
</dbReference>
<accession>A0A1H1MF17</accession>
<evidence type="ECO:0000259" key="1">
    <source>
        <dbReference type="SMART" id="SM00563"/>
    </source>
</evidence>
<dbReference type="OrthoDB" id="152799at2"/>
<dbReference type="STRING" id="652787.SAMN05216490_0066"/>
<sequence>MIYPKKNPVIFWTMHYYVKWIVGRHFHELLFNRIETDKSRSILLIVNHYSFWDSLILYCVNTRLFKKKMYIMILEETARGNAFFKYAGAFSINKKSKDMLLSLDYAANLLNDPQNMVVIFPQGRLYSNFVDHIIFEKGVLRIIKQAQGSFQLVFAAAFVQYFKHKKPTATVYLKTADESFADTTINELQSAYQQYYDRSKQLQTEIDIEQ</sequence>
<feature type="domain" description="Phospholipid/glycerol acyltransferase" evidence="1">
    <location>
        <begin position="42"/>
        <end position="158"/>
    </location>
</feature>
<proteinExistence type="predicted"/>
<dbReference type="InterPro" id="IPR002123">
    <property type="entry name" value="Plipid/glycerol_acylTrfase"/>
</dbReference>
<dbReference type="SUPFAM" id="SSF69593">
    <property type="entry name" value="Glycerol-3-phosphate (1)-acyltransferase"/>
    <property type="match status" value="1"/>
</dbReference>
<dbReference type="GO" id="GO:0016746">
    <property type="term" value="F:acyltransferase activity"/>
    <property type="evidence" value="ECO:0007669"/>
    <property type="project" value="UniProtKB-KW"/>
</dbReference>
<reference evidence="2 3" key="1">
    <citation type="submission" date="2016-10" db="EMBL/GenBank/DDBJ databases">
        <authorList>
            <person name="de Groot N.N."/>
        </authorList>
    </citation>
    <scope>NUCLEOTIDE SEQUENCE [LARGE SCALE GENOMIC DNA]</scope>
    <source>
        <strain evidence="2 3">MP1X4</strain>
    </source>
</reference>
<evidence type="ECO:0000313" key="2">
    <source>
        <dbReference type="EMBL" id="SDR85431.1"/>
    </source>
</evidence>
<keyword evidence="2" id="KW-0808">Transferase</keyword>
<organism evidence="2 3">
    <name type="scientific">Mucilaginibacter mallensis</name>
    <dbReference type="NCBI Taxonomy" id="652787"/>
    <lineage>
        <taxon>Bacteria</taxon>
        <taxon>Pseudomonadati</taxon>
        <taxon>Bacteroidota</taxon>
        <taxon>Sphingobacteriia</taxon>
        <taxon>Sphingobacteriales</taxon>
        <taxon>Sphingobacteriaceae</taxon>
        <taxon>Mucilaginibacter</taxon>
    </lineage>
</organism>
<dbReference type="EMBL" id="LT629740">
    <property type="protein sequence ID" value="SDR85431.1"/>
    <property type="molecule type" value="Genomic_DNA"/>
</dbReference>
<dbReference type="SMART" id="SM00563">
    <property type="entry name" value="PlsC"/>
    <property type="match status" value="1"/>
</dbReference>
<evidence type="ECO:0000313" key="3">
    <source>
        <dbReference type="Proteomes" id="UP000199679"/>
    </source>
</evidence>
<keyword evidence="2" id="KW-0012">Acyltransferase</keyword>
<name>A0A1H1MF17_MUCMA</name>
<protein>
    <submittedName>
        <fullName evidence="2">Acyltransferase</fullName>
    </submittedName>
</protein>
<dbReference type="Proteomes" id="UP000199679">
    <property type="component" value="Chromosome I"/>
</dbReference>